<feature type="chain" id="PRO_5012576178" description="Type 1 fimbrial protein" evidence="1">
    <location>
        <begin position="20"/>
        <end position="107"/>
    </location>
</feature>
<organism evidence="2 3">
    <name type="scientific">Xenorhabdus beddingii</name>
    <dbReference type="NCBI Taxonomy" id="40578"/>
    <lineage>
        <taxon>Bacteria</taxon>
        <taxon>Pseudomonadati</taxon>
        <taxon>Pseudomonadota</taxon>
        <taxon>Gammaproteobacteria</taxon>
        <taxon>Enterobacterales</taxon>
        <taxon>Morganellaceae</taxon>
        <taxon>Xenorhabdus</taxon>
    </lineage>
</organism>
<proteinExistence type="predicted"/>
<reference evidence="2 3" key="1">
    <citation type="submission" date="2017-01" db="EMBL/GenBank/DDBJ databases">
        <title>Deconstructing symbiosis and pathogenesis requirements using a combined genomic-metabolomic approach.</title>
        <authorList>
            <person name="Tobias N.J."/>
            <person name="Wolff H."/>
            <person name="Djahanschiri B."/>
            <person name="Ebersberger I."/>
            <person name="Bode H.B."/>
        </authorList>
    </citation>
    <scope>NUCLEOTIDE SEQUENCE [LARGE SCALE GENOMIC DNA]</scope>
    <source>
        <strain evidence="2 3">DSM 4764</strain>
    </source>
</reference>
<keyword evidence="1" id="KW-0732">Signal</keyword>
<accession>A0A1Y2SNC0</accession>
<dbReference type="EMBL" id="MUBK01000016">
    <property type="protein sequence ID" value="OTA19632.1"/>
    <property type="molecule type" value="Genomic_DNA"/>
</dbReference>
<gene>
    <name evidence="2" type="ORF">Xbed_02134</name>
</gene>
<evidence type="ECO:0008006" key="4">
    <source>
        <dbReference type="Google" id="ProtNLM"/>
    </source>
</evidence>
<dbReference type="STRING" id="40578.Xbed_02134"/>
<evidence type="ECO:0000313" key="2">
    <source>
        <dbReference type="EMBL" id="OTA19632.1"/>
    </source>
</evidence>
<evidence type="ECO:0000313" key="3">
    <source>
        <dbReference type="Proteomes" id="UP000194204"/>
    </source>
</evidence>
<dbReference type="AlphaFoldDB" id="A0A1Y2SNC0"/>
<evidence type="ECO:0000256" key="1">
    <source>
        <dbReference type="SAM" id="SignalP"/>
    </source>
</evidence>
<comment type="caution">
    <text evidence="2">The sequence shown here is derived from an EMBL/GenBank/DDBJ whole genome shotgun (WGS) entry which is preliminary data.</text>
</comment>
<protein>
    <recommendedName>
        <fullName evidence="4">Type 1 fimbrial protein</fullName>
    </recommendedName>
</protein>
<keyword evidence="3" id="KW-1185">Reference proteome</keyword>
<sequence length="107" mass="12252">MLRKMTTFLFMSLSYPAVANSPSTSMPNSGNIHFQGAIVDPPCQFTLDEERTSMVCWYNGERLIQDKTIEYQVDSKDLLSLKKNIGTEEIRWVGENKQLGIMTLTYH</sequence>
<dbReference type="OrthoDB" id="6458927at2"/>
<dbReference type="RefSeq" id="WP_086112894.1">
    <property type="nucleotide sequence ID" value="NZ_CAWNHF010000068.1"/>
</dbReference>
<dbReference type="Proteomes" id="UP000194204">
    <property type="component" value="Unassembled WGS sequence"/>
</dbReference>
<name>A0A1Y2SNC0_9GAMM</name>
<feature type="signal peptide" evidence="1">
    <location>
        <begin position="1"/>
        <end position="19"/>
    </location>
</feature>